<keyword evidence="3" id="KW-1185">Reference proteome</keyword>
<accession>R7TGU5</accession>
<dbReference type="AlphaFoldDB" id="R7TGU5"/>
<organism evidence="1">
    <name type="scientific">Capitella teleta</name>
    <name type="common">Polychaete worm</name>
    <dbReference type="NCBI Taxonomy" id="283909"/>
    <lineage>
        <taxon>Eukaryota</taxon>
        <taxon>Metazoa</taxon>
        <taxon>Spiralia</taxon>
        <taxon>Lophotrochozoa</taxon>
        <taxon>Annelida</taxon>
        <taxon>Polychaeta</taxon>
        <taxon>Sedentaria</taxon>
        <taxon>Scolecida</taxon>
        <taxon>Capitellidae</taxon>
        <taxon>Capitella</taxon>
    </lineage>
</organism>
<dbReference type="EnsemblMetazoa" id="CapteT205087">
    <property type="protein sequence ID" value="CapteP205087"/>
    <property type="gene ID" value="CapteG205087"/>
</dbReference>
<proteinExistence type="predicted"/>
<dbReference type="Proteomes" id="UP000014760">
    <property type="component" value="Unassembled WGS sequence"/>
</dbReference>
<gene>
    <name evidence="1" type="ORF">CAPTEDRAFT_205087</name>
</gene>
<dbReference type="HOGENOM" id="CLU_1422724_0_0_1"/>
<evidence type="ECO:0000313" key="3">
    <source>
        <dbReference type="Proteomes" id="UP000014760"/>
    </source>
</evidence>
<sequence length="191" mass="20751">MAEGLAKARAGARRWASRTSNRLTEVLSAPESGVDDGARLKNKEIAVRDAIQELEKRITALDAAQEKYELELPEEQLDADIEGSSVLRETLREPLVSATAWLSSQQEEPRGVPGPTPSVASSSMFIAPQRCLAVGRFAMTITLEADAQLNLSFVAVRGRCRRVITQNHRVSNLSESSRIFDGGDAAMVETG</sequence>
<dbReference type="EMBL" id="AMQN01003134">
    <property type="status" value="NOT_ANNOTATED_CDS"/>
    <property type="molecule type" value="Genomic_DNA"/>
</dbReference>
<reference evidence="1 3" key="2">
    <citation type="journal article" date="2013" name="Nature">
        <title>Insights into bilaterian evolution from three spiralian genomes.</title>
        <authorList>
            <person name="Simakov O."/>
            <person name="Marletaz F."/>
            <person name="Cho S.J."/>
            <person name="Edsinger-Gonzales E."/>
            <person name="Havlak P."/>
            <person name="Hellsten U."/>
            <person name="Kuo D.H."/>
            <person name="Larsson T."/>
            <person name="Lv J."/>
            <person name="Arendt D."/>
            <person name="Savage R."/>
            <person name="Osoegawa K."/>
            <person name="de Jong P."/>
            <person name="Grimwood J."/>
            <person name="Chapman J.A."/>
            <person name="Shapiro H."/>
            <person name="Aerts A."/>
            <person name="Otillar R.P."/>
            <person name="Terry A.Y."/>
            <person name="Boore J.L."/>
            <person name="Grigoriev I.V."/>
            <person name="Lindberg D.R."/>
            <person name="Seaver E.C."/>
            <person name="Weisblat D.A."/>
            <person name="Putnam N.H."/>
            <person name="Rokhsar D.S."/>
        </authorList>
    </citation>
    <scope>NUCLEOTIDE SEQUENCE</scope>
    <source>
        <strain evidence="1 3">I ESC-2004</strain>
    </source>
</reference>
<evidence type="ECO:0000313" key="2">
    <source>
        <dbReference type="EnsemblMetazoa" id="CapteP205087"/>
    </source>
</evidence>
<protein>
    <submittedName>
        <fullName evidence="1 2">Uncharacterized protein</fullName>
    </submittedName>
</protein>
<reference evidence="2" key="3">
    <citation type="submission" date="2015-06" db="UniProtKB">
        <authorList>
            <consortium name="EnsemblMetazoa"/>
        </authorList>
    </citation>
    <scope>IDENTIFICATION</scope>
</reference>
<reference evidence="3" key="1">
    <citation type="submission" date="2012-12" db="EMBL/GenBank/DDBJ databases">
        <authorList>
            <person name="Hellsten U."/>
            <person name="Grimwood J."/>
            <person name="Chapman J.A."/>
            <person name="Shapiro H."/>
            <person name="Aerts A."/>
            <person name="Otillar R.P."/>
            <person name="Terry A.Y."/>
            <person name="Boore J.L."/>
            <person name="Simakov O."/>
            <person name="Marletaz F."/>
            <person name="Cho S.-J."/>
            <person name="Edsinger-Gonzales E."/>
            <person name="Havlak P."/>
            <person name="Kuo D.-H."/>
            <person name="Larsson T."/>
            <person name="Lv J."/>
            <person name="Arendt D."/>
            <person name="Savage R."/>
            <person name="Osoegawa K."/>
            <person name="de Jong P."/>
            <person name="Lindberg D.R."/>
            <person name="Seaver E.C."/>
            <person name="Weisblat D.A."/>
            <person name="Putnam N.H."/>
            <person name="Grigoriev I.V."/>
            <person name="Rokhsar D.S."/>
        </authorList>
    </citation>
    <scope>NUCLEOTIDE SEQUENCE</scope>
    <source>
        <strain evidence="3">I ESC-2004</strain>
    </source>
</reference>
<evidence type="ECO:0000313" key="1">
    <source>
        <dbReference type="EMBL" id="ELT90305.1"/>
    </source>
</evidence>
<name>R7TGU5_CAPTE</name>
<dbReference type="EMBL" id="AMQN01003135">
    <property type="status" value="NOT_ANNOTATED_CDS"/>
    <property type="molecule type" value="Genomic_DNA"/>
</dbReference>
<dbReference type="EMBL" id="KB310993">
    <property type="protein sequence ID" value="ELT90305.1"/>
    <property type="molecule type" value="Genomic_DNA"/>
</dbReference>